<reference evidence="11" key="1">
    <citation type="submission" date="2020-07" db="EMBL/GenBank/DDBJ databases">
        <title>Huge and variable diversity of episymbiotic CPR bacteria and DPANN archaea in groundwater ecosystems.</title>
        <authorList>
            <person name="He C.Y."/>
            <person name="Keren R."/>
            <person name="Whittaker M."/>
            <person name="Farag I.F."/>
            <person name="Doudna J."/>
            <person name="Cate J.H.D."/>
            <person name="Banfield J.F."/>
        </authorList>
    </citation>
    <scope>NUCLEOTIDE SEQUENCE</scope>
    <source>
        <strain evidence="11">NC_groundwater_1520_Pr4_B-0.1um_53_5</strain>
    </source>
</reference>
<evidence type="ECO:0000256" key="2">
    <source>
        <dbReference type="ARBA" id="ARBA00022490"/>
    </source>
</evidence>
<dbReference type="SFLD" id="SFLDG01061">
    <property type="entry name" value="methylthiotransferase"/>
    <property type="match status" value="1"/>
</dbReference>
<dbReference type="SMART" id="SM00729">
    <property type="entry name" value="Elp3"/>
    <property type="match status" value="1"/>
</dbReference>
<dbReference type="Pfam" id="PF00919">
    <property type="entry name" value="UPF0004"/>
    <property type="match status" value="1"/>
</dbReference>
<keyword evidence="1 8" id="KW-0004">4Fe-4S</keyword>
<dbReference type="HAMAP" id="MF_01865">
    <property type="entry name" value="MTTase_RimO"/>
    <property type="match status" value="1"/>
</dbReference>
<gene>
    <name evidence="8 11" type="primary">rimO</name>
    <name evidence="11" type="ORF">HY768_02875</name>
</gene>
<evidence type="ECO:0000259" key="9">
    <source>
        <dbReference type="PROSITE" id="PS51449"/>
    </source>
</evidence>
<comment type="cofactor">
    <cofactor evidence="8">
        <name>[4Fe-4S] cluster</name>
        <dbReference type="ChEBI" id="CHEBI:49883"/>
    </cofactor>
    <text evidence="8">Binds 2 [4Fe-4S] clusters. One cluster is coordinated with 3 cysteines and an exchangeable S-adenosyl-L-methionine.</text>
</comment>
<dbReference type="EC" id="2.8.4.4" evidence="8"/>
<feature type="binding site" evidence="8">
    <location>
        <position position="20"/>
    </location>
    <ligand>
        <name>[4Fe-4S] cluster</name>
        <dbReference type="ChEBI" id="CHEBI:49883"/>
        <label>1</label>
    </ligand>
</feature>
<dbReference type="GO" id="GO:0046872">
    <property type="term" value="F:metal ion binding"/>
    <property type="evidence" value="ECO:0007669"/>
    <property type="project" value="UniProtKB-KW"/>
</dbReference>
<dbReference type="PROSITE" id="PS51449">
    <property type="entry name" value="MTTASE_N"/>
    <property type="match status" value="1"/>
</dbReference>
<evidence type="ECO:0000256" key="4">
    <source>
        <dbReference type="ARBA" id="ARBA00022691"/>
    </source>
</evidence>
<dbReference type="SFLD" id="SFLDS00029">
    <property type="entry name" value="Radical_SAM"/>
    <property type="match status" value="1"/>
</dbReference>
<dbReference type="GO" id="GO:0006400">
    <property type="term" value="P:tRNA modification"/>
    <property type="evidence" value="ECO:0007669"/>
    <property type="project" value="InterPro"/>
</dbReference>
<dbReference type="CDD" id="cd01335">
    <property type="entry name" value="Radical_SAM"/>
    <property type="match status" value="1"/>
</dbReference>
<feature type="domain" description="MTTase N-terminal" evidence="9">
    <location>
        <begin position="11"/>
        <end position="126"/>
    </location>
</feature>
<keyword evidence="4 8" id="KW-0949">S-adenosyl-L-methionine</keyword>
<evidence type="ECO:0000259" key="10">
    <source>
        <dbReference type="PROSITE" id="PS51918"/>
    </source>
</evidence>
<evidence type="ECO:0000256" key="7">
    <source>
        <dbReference type="ARBA" id="ARBA00023014"/>
    </source>
</evidence>
<evidence type="ECO:0000256" key="6">
    <source>
        <dbReference type="ARBA" id="ARBA00023004"/>
    </source>
</evidence>
<evidence type="ECO:0000313" key="12">
    <source>
        <dbReference type="Proteomes" id="UP000736328"/>
    </source>
</evidence>
<dbReference type="InterPro" id="IPR023404">
    <property type="entry name" value="rSAM_horseshoe"/>
</dbReference>
<dbReference type="Proteomes" id="UP000736328">
    <property type="component" value="Unassembled WGS sequence"/>
</dbReference>
<keyword evidence="2 8" id="KW-0963">Cytoplasm</keyword>
<feature type="binding site" evidence="8">
    <location>
        <position position="161"/>
    </location>
    <ligand>
        <name>[4Fe-4S] cluster</name>
        <dbReference type="ChEBI" id="CHEBI:49883"/>
        <label>2</label>
        <note>4Fe-4S-S-AdoMet</note>
    </ligand>
</feature>
<dbReference type="SUPFAM" id="SSF102114">
    <property type="entry name" value="Radical SAM enzymes"/>
    <property type="match status" value="1"/>
</dbReference>
<dbReference type="Gene3D" id="3.80.30.20">
    <property type="entry name" value="tm_1862 like domain"/>
    <property type="match status" value="1"/>
</dbReference>
<feature type="binding site" evidence="8">
    <location>
        <position position="165"/>
    </location>
    <ligand>
        <name>[4Fe-4S] cluster</name>
        <dbReference type="ChEBI" id="CHEBI:49883"/>
        <label>2</label>
        <note>4Fe-4S-S-AdoMet</note>
    </ligand>
</feature>
<feature type="binding site" evidence="8">
    <location>
        <position position="168"/>
    </location>
    <ligand>
        <name>[4Fe-4S] cluster</name>
        <dbReference type="ChEBI" id="CHEBI:49883"/>
        <label>2</label>
        <note>4Fe-4S-S-AdoMet</note>
    </ligand>
</feature>
<dbReference type="GO" id="GO:0005829">
    <property type="term" value="C:cytosol"/>
    <property type="evidence" value="ECO:0007669"/>
    <property type="project" value="TreeGrafter"/>
</dbReference>
<comment type="catalytic activity">
    <reaction evidence="8">
        <text>L-aspartate(89)-[ribosomal protein uS12]-hydrogen + (sulfur carrier)-SH + AH2 + 2 S-adenosyl-L-methionine = 3-methylsulfanyl-L-aspartate(89)-[ribosomal protein uS12]-hydrogen + (sulfur carrier)-H + 5'-deoxyadenosine + L-methionine + A + S-adenosyl-L-homocysteine + 2 H(+)</text>
        <dbReference type="Rhea" id="RHEA:37087"/>
        <dbReference type="Rhea" id="RHEA-COMP:10460"/>
        <dbReference type="Rhea" id="RHEA-COMP:10461"/>
        <dbReference type="Rhea" id="RHEA-COMP:14737"/>
        <dbReference type="Rhea" id="RHEA-COMP:14739"/>
        <dbReference type="ChEBI" id="CHEBI:13193"/>
        <dbReference type="ChEBI" id="CHEBI:15378"/>
        <dbReference type="ChEBI" id="CHEBI:17319"/>
        <dbReference type="ChEBI" id="CHEBI:17499"/>
        <dbReference type="ChEBI" id="CHEBI:29917"/>
        <dbReference type="ChEBI" id="CHEBI:29961"/>
        <dbReference type="ChEBI" id="CHEBI:57844"/>
        <dbReference type="ChEBI" id="CHEBI:57856"/>
        <dbReference type="ChEBI" id="CHEBI:59789"/>
        <dbReference type="ChEBI" id="CHEBI:64428"/>
        <dbReference type="ChEBI" id="CHEBI:73599"/>
        <dbReference type="EC" id="2.8.4.4"/>
    </reaction>
</comment>
<dbReference type="InterPro" id="IPR005840">
    <property type="entry name" value="Ribosomal_uS12_MeSTrfase_RimO"/>
</dbReference>
<dbReference type="PROSITE" id="PS51918">
    <property type="entry name" value="RADICAL_SAM"/>
    <property type="match status" value="1"/>
</dbReference>
<protein>
    <recommendedName>
        <fullName evidence="8">Ribosomal protein uS12 methylthiotransferase RimO</fullName>
        <shortName evidence="8">uS12 MTTase</shortName>
        <shortName evidence="8">uS12 methylthiotransferase</shortName>
        <ecNumber evidence="8">2.8.4.4</ecNumber>
    </recommendedName>
    <alternativeName>
        <fullName evidence="8">Ribosomal protein uS12 (aspartate-C(3))-methylthiotransferase</fullName>
    </alternativeName>
    <alternativeName>
        <fullName evidence="8">Ribosome maturation factor RimO</fullName>
    </alternativeName>
</protein>
<comment type="caution">
    <text evidence="11">The sequence shown here is derived from an EMBL/GenBank/DDBJ whole genome shotgun (WGS) entry which is preliminary data.</text>
</comment>
<dbReference type="InterPro" id="IPR013848">
    <property type="entry name" value="Methylthiotransferase_N"/>
</dbReference>
<proteinExistence type="inferred from homology"/>
<comment type="function">
    <text evidence="8">Catalyzes the methylthiolation of an aspartic acid residue of ribosomal protein uS12.</text>
</comment>
<organism evidence="11 12">
    <name type="scientific">candidate division TA06 bacterium</name>
    <dbReference type="NCBI Taxonomy" id="2250710"/>
    <lineage>
        <taxon>Bacteria</taxon>
        <taxon>Bacteria division TA06</taxon>
    </lineage>
</organism>
<dbReference type="InterPro" id="IPR005839">
    <property type="entry name" value="Methylthiotransferase"/>
</dbReference>
<dbReference type="GO" id="GO:0005840">
    <property type="term" value="C:ribosome"/>
    <property type="evidence" value="ECO:0007669"/>
    <property type="project" value="UniProtKB-KW"/>
</dbReference>
<dbReference type="GO" id="GO:0035599">
    <property type="term" value="F:aspartic acid methylthiotransferase activity"/>
    <property type="evidence" value="ECO:0007669"/>
    <property type="project" value="TreeGrafter"/>
</dbReference>
<evidence type="ECO:0000256" key="3">
    <source>
        <dbReference type="ARBA" id="ARBA00022679"/>
    </source>
</evidence>
<comment type="subcellular location">
    <subcellularLocation>
        <location evidence="8">Cytoplasm</location>
    </subcellularLocation>
</comment>
<dbReference type="InterPro" id="IPR058240">
    <property type="entry name" value="rSAM_sf"/>
</dbReference>
<dbReference type="GO" id="GO:0051539">
    <property type="term" value="F:4 iron, 4 sulfur cluster binding"/>
    <property type="evidence" value="ECO:0007669"/>
    <property type="project" value="UniProtKB-UniRule"/>
</dbReference>
<dbReference type="NCBIfam" id="TIGR01125">
    <property type="entry name" value="30S ribosomal protein S12 methylthiotransferase RimO"/>
    <property type="match status" value="1"/>
</dbReference>
<dbReference type="InterPro" id="IPR012340">
    <property type="entry name" value="NA-bd_OB-fold"/>
</dbReference>
<dbReference type="SFLD" id="SFLDG01082">
    <property type="entry name" value="B12-binding_domain_containing"/>
    <property type="match status" value="1"/>
</dbReference>
<accession>A0A933IA76</accession>
<evidence type="ECO:0000313" key="11">
    <source>
        <dbReference type="EMBL" id="MBI4726162.1"/>
    </source>
</evidence>
<evidence type="ECO:0000256" key="5">
    <source>
        <dbReference type="ARBA" id="ARBA00022723"/>
    </source>
</evidence>
<dbReference type="Pfam" id="PF18693">
    <property type="entry name" value="TRAM_2"/>
    <property type="match status" value="1"/>
</dbReference>
<dbReference type="Gene3D" id="3.40.50.12160">
    <property type="entry name" value="Methylthiotransferase, N-terminal domain"/>
    <property type="match status" value="1"/>
</dbReference>
<dbReference type="Pfam" id="PF04055">
    <property type="entry name" value="Radical_SAM"/>
    <property type="match status" value="1"/>
</dbReference>
<dbReference type="InterPro" id="IPR020612">
    <property type="entry name" value="Methylthiotransferase_CS"/>
</dbReference>
<dbReference type="EMBL" id="JACQXR010000034">
    <property type="protein sequence ID" value="MBI4726162.1"/>
    <property type="molecule type" value="Genomic_DNA"/>
</dbReference>
<dbReference type="InterPro" id="IPR007197">
    <property type="entry name" value="rSAM"/>
</dbReference>
<keyword evidence="11" id="KW-0687">Ribonucleoprotein</keyword>
<dbReference type="FunFam" id="3.80.30.20:FF:000001">
    <property type="entry name" value="tRNA-2-methylthio-N(6)-dimethylallyladenosine synthase 2"/>
    <property type="match status" value="1"/>
</dbReference>
<dbReference type="NCBIfam" id="TIGR00089">
    <property type="entry name" value="MiaB/RimO family radical SAM methylthiotransferase"/>
    <property type="match status" value="1"/>
</dbReference>
<dbReference type="SFLD" id="SFLDF00274">
    <property type="entry name" value="ribosomal_protein_S12_methylth"/>
    <property type="match status" value="1"/>
</dbReference>
<comment type="similarity">
    <text evidence="8">Belongs to the methylthiotransferase family. RimO subfamily.</text>
</comment>
<dbReference type="AlphaFoldDB" id="A0A933IA76"/>
<name>A0A933IA76_UNCT6</name>
<sequence length="457" mass="51427">MSNSARPLYSRKAYLVSLGCSKNRVDTEAMIGQLFQAGYQVTSDLSRADAAIINTCGFLRESVSEALSEIAIIARHKGKIGFRLVVTGCLVQRMGKKLLREIPEIDSLVGVHGYNDIVSAVAGTKKLSVSKTSCDYSGQFYHNRVLTTGPGWAYLRLADGCDNNCSYCLIPKIRGRFRSRPMKDLVAEARILTSQGVKEINLIAQDTTNYGLDLYGERKLGDLLSRLDKIKGLEWVRLLYTHPAHYDQKLIRSLKNSLKAVKYLDIPMQHSEGPILKAMNRRTDSEKLESLMSKLRSELPGLAVRTAFMTGFPGETKNEFEKLLDFVSRQKFERLGAFAFSAEPGTRACNFKKQVALSLRQNRRDELMGLQQKISYRCNNIRVRKIFQVLVEGTVEKNSVVPFKKGYSYYGRSYAEAPEVDGKIYIQTNKVLTPGNFAEVRIDRAWDYDLGGIIVPQ</sequence>
<dbReference type="PROSITE" id="PS01278">
    <property type="entry name" value="MTTASE_RADICAL"/>
    <property type="match status" value="1"/>
</dbReference>
<feature type="binding site" evidence="8">
    <location>
        <position position="89"/>
    </location>
    <ligand>
        <name>[4Fe-4S] cluster</name>
        <dbReference type="ChEBI" id="CHEBI:49883"/>
        <label>1</label>
    </ligand>
</feature>
<keyword evidence="5 8" id="KW-0479">Metal-binding</keyword>
<feature type="binding site" evidence="8">
    <location>
        <position position="56"/>
    </location>
    <ligand>
        <name>[4Fe-4S] cluster</name>
        <dbReference type="ChEBI" id="CHEBI:49883"/>
        <label>1</label>
    </ligand>
</feature>
<evidence type="ECO:0000256" key="1">
    <source>
        <dbReference type="ARBA" id="ARBA00022485"/>
    </source>
</evidence>
<dbReference type="GO" id="GO:0103039">
    <property type="term" value="F:protein methylthiotransferase activity"/>
    <property type="evidence" value="ECO:0007669"/>
    <property type="project" value="UniProtKB-EC"/>
</dbReference>
<dbReference type="PANTHER" id="PTHR43837:SF1">
    <property type="entry name" value="RIBOSOMAL PROTEIN US12 METHYLTHIOTRANSFERASE RIMO"/>
    <property type="match status" value="1"/>
</dbReference>
<dbReference type="InterPro" id="IPR038135">
    <property type="entry name" value="Methylthiotransferase_N_sf"/>
</dbReference>
<dbReference type="InterPro" id="IPR006638">
    <property type="entry name" value="Elp3/MiaA/NifB-like_rSAM"/>
</dbReference>
<dbReference type="PANTHER" id="PTHR43837">
    <property type="entry name" value="RIBOSOMAL PROTEIN S12 METHYLTHIOTRANSFERASE RIMO"/>
    <property type="match status" value="1"/>
</dbReference>
<keyword evidence="3 8" id="KW-0808">Transferase</keyword>
<evidence type="ECO:0000256" key="8">
    <source>
        <dbReference type="HAMAP-Rule" id="MF_01865"/>
    </source>
</evidence>
<feature type="domain" description="Radical SAM core" evidence="10">
    <location>
        <begin position="147"/>
        <end position="377"/>
    </location>
</feature>
<dbReference type="Gene3D" id="2.40.50.140">
    <property type="entry name" value="Nucleic acid-binding proteins"/>
    <property type="match status" value="1"/>
</dbReference>
<keyword evidence="11" id="KW-0689">Ribosomal protein</keyword>
<dbReference type="InterPro" id="IPR002792">
    <property type="entry name" value="TRAM_dom"/>
</dbReference>
<keyword evidence="7 8" id="KW-0411">Iron-sulfur</keyword>
<keyword evidence="6 8" id="KW-0408">Iron</keyword>